<proteinExistence type="predicted"/>
<sequence>MAQDDHVRVPGQHLDAILERFALARRRRRLVHVHDAPAEALHGGGEAAAGARAHLVEDGRHHLAAQQVIERPVLGDARLHRLRQVEQLVQVLLAEHVHGEHVPAGERVALARMRMDRRRRRHRQLLVAGRVAAGPSGGRRGRDGPQWARLLGEVHPGSRLGPRWIVRGRREQPEEHVVGGTVVLEPGRRVERGGRQRLERHVDLLDRGAGGEGGAARGRPVAHVLAVAGRHQHQPVHVGRLAAQHHPVHAALDARPGERRPARLGVQRALRDGPLLVEVHLDVGVGLLGQVEDAARVAVELGHQLVQREPTLADGVQQQRQDRLEPGEAGRCGPASRRLLLVARVGRVVRREHVHHVQVVPERLLVLGAAQDRAHLGPSRTQPLGVGRREEEMVRAHLARHLEAALLRRTDREDLLLARHVTHVDGSVGERGEQQDGRHRLALGVHAQWRPLGPGGEVRAPHQQPV</sequence>
<name>A0AAG5DJ26_ANOAO</name>
<keyword evidence="3" id="KW-1185">Reference proteome</keyword>
<dbReference type="AlphaFoldDB" id="A0AAG5DJ26"/>
<evidence type="ECO:0000256" key="1">
    <source>
        <dbReference type="SAM" id="MobiDB-lite"/>
    </source>
</evidence>
<protein>
    <submittedName>
        <fullName evidence="2">Uncharacterized protein</fullName>
    </submittedName>
</protein>
<reference evidence="2" key="1">
    <citation type="submission" date="2024-04" db="UniProtKB">
        <authorList>
            <consortium name="EnsemblMetazoa"/>
        </authorList>
    </citation>
    <scope>IDENTIFICATION</scope>
    <source>
        <strain evidence="2">EBRO</strain>
    </source>
</reference>
<evidence type="ECO:0000313" key="3">
    <source>
        <dbReference type="Proteomes" id="UP000075880"/>
    </source>
</evidence>
<evidence type="ECO:0000313" key="2">
    <source>
        <dbReference type="EnsemblMetazoa" id="ENSAATROPP011015"/>
    </source>
</evidence>
<accession>A0AAG5DJ26</accession>
<dbReference type="Proteomes" id="UP000075880">
    <property type="component" value="Unassembled WGS sequence"/>
</dbReference>
<dbReference type="EnsemblMetazoa" id="ENSAATROPT012148">
    <property type="protein sequence ID" value="ENSAATROPP011015"/>
    <property type="gene ID" value="ENSAATROPG009890"/>
</dbReference>
<organism evidence="2 3">
    <name type="scientific">Anopheles atroparvus</name>
    <name type="common">European mosquito</name>
    <dbReference type="NCBI Taxonomy" id="41427"/>
    <lineage>
        <taxon>Eukaryota</taxon>
        <taxon>Metazoa</taxon>
        <taxon>Ecdysozoa</taxon>
        <taxon>Arthropoda</taxon>
        <taxon>Hexapoda</taxon>
        <taxon>Insecta</taxon>
        <taxon>Pterygota</taxon>
        <taxon>Neoptera</taxon>
        <taxon>Endopterygota</taxon>
        <taxon>Diptera</taxon>
        <taxon>Nematocera</taxon>
        <taxon>Culicoidea</taxon>
        <taxon>Culicidae</taxon>
        <taxon>Anophelinae</taxon>
        <taxon>Anopheles</taxon>
    </lineage>
</organism>
<feature type="region of interest" description="Disordered" evidence="1">
    <location>
        <begin position="312"/>
        <end position="331"/>
    </location>
</feature>